<dbReference type="Proteomes" id="UP000631114">
    <property type="component" value="Unassembled WGS sequence"/>
</dbReference>
<name>A0A835IRP3_9MAGN</name>
<organism evidence="1 2">
    <name type="scientific">Coptis chinensis</name>
    <dbReference type="NCBI Taxonomy" id="261450"/>
    <lineage>
        <taxon>Eukaryota</taxon>
        <taxon>Viridiplantae</taxon>
        <taxon>Streptophyta</taxon>
        <taxon>Embryophyta</taxon>
        <taxon>Tracheophyta</taxon>
        <taxon>Spermatophyta</taxon>
        <taxon>Magnoliopsida</taxon>
        <taxon>Ranunculales</taxon>
        <taxon>Ranunculaceae</taxon>
        <taxon>Coptidoideae</taxon>
        <taxon>Coptis</taxon>
    </lineage>
</organism>
<evidence type="ECO:0000313" key="2">
    <source>
        <dbReference type="Proteomes" id="UP000631114"/>
    </source>
</evidence>
<dbReference type="EMBL" id="JADFTS010000002">
    <property type="protein sequence ID" value="KAF9621447.1"/>
    <property type="molecule type" value="Genomic_DNA"/>
</dbReference>
<accession>A0A835IRP3</accession>
<dbReference type="AlphaFoldDB" id="A0A835IRP3"/>
<keyword evidence="2" id="KW-1185">Reference proteome</keyword>
<reference evidence="1 2" key="1">
    <citation type="submission" date="2020-10" db="EMBL/GenBank/DDBJ databases">
        <title>The Coptis chinensis genome and diversification of protoberbering-type alkaloids.</title>
        <authorList>
            <person name="Wang B."/>
            <person name="Shu S."/>
            <person name="Song C."/>
            <person name="Liu Y."/>
        </authorList>
    </citation>
    <scope>NUCLEOTIDE SEQUENCE [LARGE SCALE GENOMIC DNA]</scope>
    <source>
        <strain evidence="1">HL-2020</strain>
        <tissue evidence="1">Leaf</tissue>
    </source>
</reference>
<evidence type="ECO:0000313" key="1">
    <source>
        <dbReference type="EMBL" id="KAF9621447.1"/>
    </source>
</evidence>
<comment type="caution">
    <text evidence="1">The sequence shown here is derived from an EMBL/GenBank/DDBJ whole genome shotgun (WGS) entry which is preliminary data.</text>
</comment>
<sequence length="105" mass="11975">MASFRWILQLHKYVPRAARFFSQGLDFNINVCSLRFNICCNLSTSCLFEMLHKLVCHYVGVDLIPQGWSRRGPNVLQEVQPFLVGLQVAAVKCMDGHMLGLYEPS</sequence>
<gene>
    <name evidence="1" type="ORF">IFM89_021486</name>
</gene>
<proteinExistence type="predicted"/>
<dbReference type="InterPro" id="IPR052164">
    <property type="entry name" value="Anthracycline_SecMetBiosynth"/>
</dbReference>
<dbReference type="OrthoDB" id="10267381at2759"/>
<dbReference type="PANTHER" id="PTHR33993:SF14">
    <property type="entry name" value="GB|AAF24581.1"/>
    <property type="match status" value="1"/>
</dbReference>
<dbReference type="PANTHER" id="PTHR33993">
    <property type="entry name" value="GLYOXALASE-RELATED"/>
    <property type="match status" value="1"/>
</dbReference>
<protein>
    <submittedName>
        <fullName evidence="1">Uncharacterized protein</fullName>
    </submittedName>
</protein>